<gene>
    <name evidence="1" type="ORF">UW84_C0022G0006</name>
</gene>
<comment type="caution">
    <text evidence="1">The sequence shown here is derived from an EMBL/GenBank/DDBJ whole genome shotgun (WGS) entry which is preliminary data.</text>
</comment>
<dbReference type="Proteomes" id="UP000034797">
    <property type="component" value="Unassembled WGS sequence"/>
</dbReference>
<dbReference type="EMBL" id="LCJW01000022">
    <property type="protein sequence ID" value="KKT85774.1"/>
    <property type="molecule type" value="Genomic_DNA"/>
</dbReference>
<name>A0A0G1NNI4_9BACT</name>
<protein>
    <submittedName>
        <fullName evidence="1">Uncharacterized protein</fullName>
    </submittedName>
</protein>
<reference evidence="1 2" key="1">
    <citation type="journal article" date="2015" name="Nature">
        <title>rRNA introns, odd ribosomes, and small enigmatic genomes across a large radiation of phyla.</title>
        <authorList>
            <person name="Brown C.T."/>
            <person name="Hug L.A."/>
            <person name="Thomas B.C."/>
            <person name="Sharon I."/>
            <person name="Castelle C.J."/>
            <person name="Singh A."/>
            <person name="Wilkins M.J."/>
            <person name="Williams K.H."/>
            <person name="Banfield J.F."/>
        </authorList>
    </citation>
    <scope>NUCLEOTIDE SEQUENCE [LARGE SCALE GENOMIC DNA]</scope>
</reference>
<proteinExistence type="predicted"/>
<evidence type="ECO:0000313" key="1">
    <source>
        <dbReference type="EMBL" id="KKT85774.1"/>
    </source>
</evidence>
<accession>A0A0G1NNI4</accession>
<evidence type="ECO:0000313" key="2">
    <source>
        <dbReference type="Proteomes" id="UP000034797"/>
    </source>
</evidence>
<sequence>MIKLIAKASNLNLSELIREGAKKEIKAQTKRINRDDWREFVGALKTGPKDMSLTINDIYK</sequence>
<organism evidence="1 2">
    <name type="scientific">Candidatus Collierbacteria bacterium GW2011_GWA2_44_99</name>
    <dbReference type="NCBI Taxonomy" id="1618380"/>
    <lineage>
        <taxon>Bacteria</taxon>
        <taxon>Candidatus Collieribacteriota</taxon>
    </lineage>
</organism>
<dbReference type="AlphaFoldDB" id="A0A0G1NNI4"/>